<feature type="signal peptide" evidence="2">
    <location>
        <begin position="1"/>
        <end position="26"/>
    </location>
</feature>
<evidence type="ECO:0000259" key="3">
    <source>
        <dbReference type="Pfam" id="PF01551"/>
    </source>
</evidence>
<feature type="domain" description="M23ase beta-sheet core" evidence="3">
    <location>
        <begin position="73"/>
        <end position="190"/>
    </location>
</feature>
<dbReference type="Pfam" id="PF01551">
    <property type="entry name" value="Peptidase_M23"/>
    <property type="match status" value="1"/>
</dbReference>
<dbReference type="AlphaFoldDB" id="A0A1I1Q1B7"/>
<dbReference type="PANTHER" id="PTHR21666:SF270">
    <property type="entry name" value="MUREIN HYDROLASE ACTIVATOR ENVC"/>
    <property type="match status" value="1"/>
</dbReference>
<dbReference type="STRING" id="441112.SAMN04488094_11640"/>
<evidence type="ECO:0000313" key="4">
    <source>
        <dbReference type="EMBL" id="SFD13023.1"/>
    </source>
</evidence>
<gene>
    <name evidence="4" type="ORF">SAMN04488094_11640</name>
</gene>
<evidence type="ECO:0000256" key="2">
    <source>
        <dbReference type="SAM" id="SignalP"/>
    </source>
</evidence>
<keyword evidence="5" id="KW-1185">Reference proteome</keyword>
<feature type="region of interest" description="Disordered" evidence="1">
    <location>
        <begin position="103"/>
        <end position="124"/>
    </location>
</feature>
<organism evidence="4 5">
    <name type="scientific">Tropicimonas isoalkanivorans</name>
    <dbReference type="NCBI Taxonomy" id="441112"/>
    <lineage>
        <taxon>Bacteria</taxon>
        <taxon>Pseudomonadati</taxon>
        <taxon>Pseudomonadota</taxon>
        <taxon>Alphaproteobacteria</taxon>
        <taxon>Rhodobacterales</taxon>
        <taxon>Roseobacteraceae</taxon>
        <taxon>Tropicimonas</taxon>
    </lineage>
</organism>
<dbReference type="GO" id="GO:0004222">
    <property type="term" value="F:metalloendopeptidase activity"/>
    <property type="evidence" value="ECO:0007669"/>
    <property type="project" value="TreeGrafter"/>
</dbReference>
<dbReference type="SUPFAM" id="SSF51261">
    <property type="entry name" value="Duplicated hybrid motif"/>
    <property type="match status" value="1"/>
</dbReference>
<feature type="compositionally biased region" description="Low complexity" evidence="1">
    <location>
        <begin position="109"/>
        <end position="119"/>
    </location>
</feature>
<dbReference type="Gene3D" id="2.70.70.10">
    <property type="entry name" value="Glucose Permease (Domain IIA)"/>
    <property type="match status" value="1"/>
</dbReference>
<dbReference type="PANTHER" id="PTHR21666">
    <property type="entry name" value="PEPTIDASE-RELATED"/>
    <property type="match status" value="1"/>
</dbReference>
<dbReference type="CDD" id="cd12797">
    <property type="entry name" value="M23_peptidase"/>
    <property type="match status" value="1"/>
</dbReference>
<dbReference type="InterPro" id="IPR050570">
    <property type="entry name" value="Cell_wall_metabolism_enzyme"/>
</dbReference>
<keyword evidence="2" id="KW-0732">Signal</keyword>
<protein>
    <submittedName>
        <fullName evidence="4">Peptidase family M23</fullName>
    </submittedName>
</protein>
<dbReference type="Proteomes" id="UP000198728">
    <property type="component" value="Unassembled WGS sequence"/>
</dbReference>
<reference evidence="4 5" key="1">
    <citation type="submission" date="2016-10" db="EMBL/GenBank/DDBJ databases">
        <authorList>
            <person name="de Groot N.N."/>
        </authorList>
    </citation>
    <scope>NUCLEOTIDE SEQUENCE [LARGE SCALE GENOMIC DNA]</scope>
    <source>
        <strain evidence="4 5">DSM 19548</strain>
    </source>
</reference>
<dbReference type="InterPro" id="IPR016047">
    <property type="entry name" value="M23ase_b-sheet_dom"/>
</dbReference>
<evidence type="ECO:0000256" key="1">
    <source>
        <dbReference type="SAM" id="MobiDB-lite"/>
    </source>
</evidence>
<dbReference type="InterPro" id="IPR011055">
    <property type="entry name" value="Dup_hybrid_motif"/>
</dbReference>
<sequence length="332" mass="35313">MPDFGTGRLRAPFLLAASLLAAPALAAGETNLRFGLPLVCTLGEDCYIQQYVDRDPGPGQLDVGCNGLANDEHKGTDFGVISLSQMRAGTPVVAAAPGTVRGVRDGMPDIDTTDPAAPDVTGRECGNGVAISHGDDWETQYCHMREGSVAVQQGQTVERGEVLGMVGMSGQATFPHVHFSVRQGNRVIDPFNPDMSENCGLAGDGMWLTVPPYRPGGLLAAGVIDRVPDYAEIKDGLPVNGLPDADPDAVVIWAYAFAGQAGDDLRIRVLDNAGTVLSRQSMTLPKAQPFFFRAWGRKAPPGGFPAGSYRAVVVLRRGETVLDRRVVRFDLP</sequence>
<dbReference type="RefSeq" id="WP_093362520.1">
    <property type="nucleotide sequence ID" value="NZ_FOLG01000016.1"/>
</dbReference>
<dbReference type="OrthoDB" id="5489603at2"/>
<dbReference type="EMBL" id="FOLG01000016">
    <property type="protein sequence ID" value="SFD13023.1"/>
    <property type="molecule type" value="Genomic_DNA"/>
</dbReference>
<feature type="chain" id="PRO_5011554954" evidence="2">
    <location>
        <begin position="27"/>
        <end position="332"/>
    </location>
</feature>
<proteinExistence type="predicted"/>
<accession>A0A1I1Q1B7</accession>
<name>A0A1I1Q1B7_9RHOB</name>
<evidence type="ECO:0000313" key="5">
    <source>
        <dbReference type="Proteomes" id="UP000198728"/>
    </source>
</evidence>